<evidence type="ECO:0000313" key="2">
    <source>
        <dbReference type="Proteomes" id="UP000692954"/>
    </source>
</evidence>
<dbReference type="AlphaFoldDB" id="A0A8S1RTM5"/>
<sequence>MLHVNNLYKIKLKVKYTEQIQLINDIKLNTEQDQNPYMRNRPPKKIKSRELNQANKYENVKSILKHSLIFSHLQINMNNNQLIKIQENNIKRHLD</sequence>
<comment type="caution">
    <text evidence="1">The sequence shown here is derived from an EMBL/GenBank/DDBJ whole genome shotgun (WGS) entry which is preliminary data.</text>
</comment>
<name>A0A8S1RTM5_9CILI</name>
<proteinExistence type="predicted"/>
<protein>
    <submittedName>
        <fullName evidence="1">Uncharacterized protein</fullName>
    </submittedName>
</protein>
<evidence type="ECO:0000313" key="1">
    <source>
        <dbReference type="EMBL" id="CAD8130662.1"/>
    </source>
</evidence>
<accession>A0A8S1RTM5</accession>
<gene>
    <name evidence="1" type="ORF">PSON_ATCC_30995.1.T3120012</name>
</gene>
<organism evidence="1 2">
    <name type="scientific">Paramecium sonneborni</name>
    <dbReference type="NCBI Taxonomy" id="65129"/>
    <lineage>
        <taxon>Eukaryota</taxon>
        <taxon>Sar</taxon>
        <taxon>Alveolata</taxon>
        <taxon>Ciliophora</taxon>
        <taxon>Intramacronucleata</taxon>
        <taxon>Oligohymenophorea</taxon>
        <taxon>Peniculida</taxon>
        <taxon>Parameciidae</taxon>
        <taxon>Paramecium</taxon>
    </lineage>
</organism>
<dbReference type="EMBL" id="CAJJDN010000312">
    <property type="protein sequence ID" value="CAD8130662.1"/>
    <property type="molecule type" value="Genomic_DNA"/>
</dbReference>
<keyword evidence="2" id="KW-1185">Reference proteome</keyword>
<dbReference type="Proteomes" id="UP000692954">
    <property type="component" value="Unassembled WGS sequence"/>
</dbReference>
<reference evidence="1" key="1">
    <citation type="submission" date="2021-01" db="EMBL/GenBank/DDBJ databases">
        <authorList>
            <consortium name="Genoscope - CEA"/>
            <person name="William W."/>
        </authorList>
    </citation>
    <scope>NUCLEOTIDE SEQUENCE</scope>
</reference>